<dbReference type="GO" id="GO:0005886">
    <property type="term" value="C:plasma membrane"/>
    <property type="evidence" value="ECO:0007669"/>
    <property type="project" value="UniProtKB-SubCell"/>
</dbReference>
<feature type="transmembrane region" description="Helical" evidence="8">
    <location>
        <begin position="157"/>
        <end position="182"/>
    </location>
</feature>
<evidence type="ECO:0000313" key="11">
    <source>
        <dbReference type="Proteomes" id="UP000289411"/>
    </source>
</evidence>
<reference evidence="10 11" key="2">
    <citation type="submission" date="2019-02" db="EMBL/GenBank/DDBJ databases">
        <title>'Lichenibacterium ramalinii' gen. nov. sp. nov., 'Lichenibacterium minor' gen. nov. sp. nov.</title>
        <authorList>
            <person name="Pankratov T."/>
        </authorList>
    </citation>
    <scope>NUCLEOTIDE SEQUENCE [LARGE SCALE GENOMIC DNA]</scope>
    <source>
        <strain evidence="10 11">RmlP001</strain>
    </source>
</reference>
<dbReference type="SUPFAM" id="SSF103473">
    <property type="entry name" value="MFS general substrate transporter"/>
    <property type="match status" value="1"/>
</dbReference>
<dbReference type="Gene3D" id="1.20.1250.20">
    <property type="entry name" value="MFS general substrate transporter like domains"/>
    <property type="match status" value="2"/>
</dbReference>
<dbReference type="GO" id="GO:0015293">
    <property type="term" value="F:symporter activity"/>
    <property type="evidence" value="ECO:0007669"/>
    <property type="project" value="UniProtKB-KW"/>
</dbReference>
<feature type="transmembrane region" description="Helical" evidence="8">
    <location>
        <begin position="194"/>
        <end position="219"/>
    </location>
</feature>
<evidence type="ECO:0000256" key="2">
    <source>
        <dbReference type="ARBA" id="ARBA00022448"/>
    </source>
</evidence>
<evidence type="ECO:0000256" key="7">
    <source>
        <dbReference type="ARBA" id="ARBA00023136"/>
    </source>
</evidence>
<dbReference type="RefSeq" id="WP_129217324.1">
    <property type="nucleotide sequence ID" value="NZ_QYBC01000001.1"/>
</dbReference>
<evidence type="ECO:0000313" key="10">
    <source>
        <dbReference type="EMBL" id="RYB07850.1"/>
    </source>
</evidence>
<dbReference type="Pfam" id="PF00083">
    <property type="entry name" value="Sugar_tr"/>
    <property type="match status" value="2"/>
</dbReference>
<evidence type="ECO:0000256" key="4">
    <source>
        <dbReference type="ARBA" id="ARBA00022692"/>
    </source>
</evidence>
<accession>A0A4V1RJA2</accession>
<keyword evidence="11" id="KW-1185">Reference proteome</keyword>
<feature type="transmembrane region" description="Helical" evidence="8">
    <location>
        <begin position="332"/>
        <end position="356"/>
    </location>
</feature>
<proteinExistence type="predicted"/>
<dbReference type="InterPro" id="IPR005829">
    <property type="entry name" value="Sugar_transporter_CS"/>
</dbReference>
<dbReference type="PROSITE" id="PS50850">
    <property type="entry name" value="MFS"/>
    <property type="match status" value="1"/>
</dbReference>
<dbReference type="PROSITE" id="PS00217">
    <property type="entry name" value="SUGAR_TRANSPORT_2"/>
    <property type="match status" value="1"/>
</dbReference>
<evidence type="ECO:0000256" key="6">
    <source>
        <dbReference type="ARBA" id="ARBA00022989"/>
    </source>
</evidence>
<evidence type="ECO:0000256" key="8">
    <source>
        <dbReference type="SAM" id="Phobius"/>
    </source>
</evidence>
<evidence type="ECO:0000256" key="3">
    <source>
        <dbReference type="ARBA" id="ARBA00022475"/>
    </source>
</evidence>
<feature type="transmembrane region" description="Helical" evidence="8">
    <location>
        <begin position="57"/>
        <end position="80"/>
    </location>
</feature>
<dbReference type="InterPro" id="IPR036259">
    <property type="entry name" value="MFS_trans_sf"/>
</dbReference>
<dbReference type="InterPro" id="IPR020846">
    <property type="entry name" value="MFS_dom"/>
</dbReference>
<feature type="transmembrane region" description="Helical" evidence="8">
    <location>
        <begin position="305"/>
        <end position="326"/>
    </location>
</feature>
<dbReference type="InterPro" id="IPR051084">
    <property type="entry name" value="H+-coupled_symporters"/>
</dbReference>
<dbReference type="PANTHER" id="PTHR43528:SF3">
    <property type="entry name" value="CITRATE-PROTON SYMPORTER"/>
    <property type="match status" value="1"/>
</dbReference>
<feature type="transmembrane region" description="Helical" evidence="8">
    <location>
        <begin position="368"/>
        <end position="391"/>
    </location>
</feature>
<keyword evidence="3" id="KW-1003">Cell membrane</keyword>
<feature type="transmembrane region" description="Helical" evidence="8">
    <location>
        <begin position="240"/>
        <end position="260"/>
    </location>
</feature>
<reference evidence="10 11" key="1">
    <citation type="submission" date="2018-09" db="EMBL/GenBank/DDBJ databases">
        <authorList>
            <person name="Grouzdev D.S."/>
            <person name="Krutkina M.S."/>
        </authorList>
    </citation>
    <scope>NUCLEOTIDE SEQUENCE [LARGE SCALE GENOMIC DNA]</scope>
    <source>
        <strain evidence="10 11">RmlP001</strain>
    </source>
</reference>
<comment type="caution">
    <text evidence="10">The sequence shown here is derived from an EMBL/GenBank/DDBJ whole genome shotgun (WGS) entry which is preliminary data.</text>
</comment>
<feature type="transmembrane region" description="Helical" evidence="8">
    <location>
        <begin position="403"/>
        <end position="420"/>
    </location>
</feature>
<gene>
    <name evidence="10" type="ORF">D3272_01650</name>
</gene>
<name>A0A4V1RJA2_9HYPH</name>
<dbReference type="PANTHER" id="PTHR43528">
    <property type="entry name" value="ALPHA-KETOGLUTARATE PERMEASE"/>
    <property type="match status" value="1"/>
</dbReference>
<dbReference type="InterPro" id="IPR005828">
    <property type="entry name" value="MFS_sugar_transport-like"/>
</dbReference>
<feature type="transmembrane region" description="Helical" evidence="8">
    <location>
        <begin position="92"/>
        <end position="114"/>
    </location>
</feature>
<dbReference type="PROSITE" id="PS00216">
    <property type="entry name" value="SUGAR_TRANSPORT_1"/>
    <property type="match status" value="1"/>
</dbReference>
<comment type="subcellular location">
    <subcellularLocation>
        <location evidence="1">Cell membrane</location>
        <topology evidence="1">Multi-pass membrane protein</topology>
    </subcellularLocation>
</comment>
<keyword evidence="4 8" id="KW-0812">Transmembrane</keyword>
<dbReference type="OrthoDB" id="9783227at2"/>
<protein>
    <submittedName>
        <fullName evidence="10">MFS transporter</fullName>
    </submittedName>
</protein>
<feature type="transmembrane region" description="Helical" evidence="8">
    <location>
        <begin position="120"/>
        <end position="145"/>
    </location>
</feature>
<sequence>MSAASHPAPPLVALSRRQLAAVALGNGFEFYDFTVYGFFAVPIGRTFFPALSPWTSLLLSVAAFGVGFGARPLGSVFFGVYADRRGPRPAMLLTVLLMALGSLTVAALPGYAVLGPAAPILMVAGRLVQGFALGGEIGPSTTFLLEAARPGQRARAVSWQITMHGVAVLAAGAFGIAATTLLPPEARDTWGWRLPMLLGLGILPVGLMIRATLPAAAAVPRARPAPSALLRPVLAHPGRLGAAILVICSGSVPFYIVSYLTSYGITVMKLPAADALLAAVGSGLATLAIAPLGGRLADRWGRRPALLASRLGMAAIAVPAFAWLAGSGGTPALLAVSAALAALNALGAPAGLCMILESLPAGVRSTGLAIVYAVGVSLFGGLSQFAATALTALTGDPLSPADLLAAASLAGAAAAFRLPAARDAAVSRRP</sequence>
<evidence type="ECO:0000259" key="9">
    <source>
        <dbReference type="PROSITE" id="PS50850"/>
    </source>
</evidence>
<keyword evidence="6 8" id="KW-1133">Transmembrane helix</keyword>
<keyword evidence="2" id="KW-0813">Transport</keyword>
<dbReference type="EMBL" id="QYBC01000001">
    <property type="protein sequence ID" value="RYB07850.1"/>
    <property type="molecule type" value="Genomic_DNA"/>
</dbReference>
<dbReference type="AlphaFoldDB" id="A0A4V1RJA2"/>
<dbReference type="Proteomes" id="UP000289411">
    <property type="component" value="Unassembled WGS sequence"/>
</dbReference>
<evidence type="ECO:0000256" key="1">
    <source>
        <dbReference type="ARBA" id="ARBA00004651"/>
    </source>
</evidence>
<evidence type="ECO:0000256" key="5">
    <source>
        <dbReference type="ARBA" id="ARBA00022847"/>
    </source>
</evidence>
<feature type="transmembrane region" description="Helical" evidence="8">
    <location>
        <begin position="272"/>
        <end position="293"/>
    </location>
</feature>
<feature type="domain" description="Major facilitator superfamily (MFS) profile" evidence="9">
    <location>
        <begin position="18"/>
        <end position="423"/>
    </location>
</feature>
<keyword evidence="5" id="KW-0769">Symport</keyword>
<organism evidence="10 11">
    <name type="scientific">Lichenibacterium ramalinae</name>
    <dbReference type="NCBI Taxonomy" id="2316527"/>
    <lineage>
        <taxon>Bacteria</taxon>
        <taxon>Pseudomonadati</taxon>
        <taxon>Pseudomonadota</taxon>
        <taxon>Alphaproteobacteria</taxon>
        <taxon>Hyphomicrobiales</taxon>
        <taxon>Lichenihabitantaceae</taxon>
        <taxon>Lichenibacterium</taxon>
    </lineage>
</organism>
<keyword evidence="7 8" id="KW-0472">Membrane</keyword>